<evidence type="ECO:0000259" key="4">
    <source>
        <dbReference type="PROSITE" id="PS50011"/>
    </source>
</evidence>
<dbReference type="AlphaFoldDB" id="A0A8E6EUY3"/>
<dbReference type="GO" id="GO:0004674">
    <property type="term" value="F:protein serine/threonine kinase activity"/>
    <property type="evidence" value="ECO:0007669"/>
    <property type="project" value="UniProtKB-KW"/>
</dbReference>
<dbReference type="Gene3D" id="1.10.510.10">
    <property type="entry name" value="Transferase(Phosphotransferase) domain 1"/>
    <property type="match status" value="1"/>
</dbReference>
<sequence>MAYRVPLESGAEPLPGYRLTQVLGKGGFAEVWEAARGNEKVALKFIPSSNTSTTVKEIKSLSAMQRLDYPGLTRMEQITCVPGYIVISMELAEGSMLDLLAAFQEEYKSPIELKLLLDYLGQVAKSIDFLNSRQHNFENRTVGFQHCDIKPSNLLLFGDRVKLADFGLSTPTYAPNNPVMRMGTIDFAPPEMHRGILSEKSDQYSLGVTYYFLRTGCFPFPPPENNSFVRSYSYKRPQPDLTLVPQQEEGILYRALDLDPTNRWSSCTEMIRKIREVHGFGLSGSGAGAGKTAYGSGKKSTMMGQSIQFTQIMSSPN</sequence>
<evidence type="ECO:0000256" key="1">
    <source>
        <dbReference type="ARBA" id="ARBA00022741"/>
    </source>
</evidence>
<dbReference type="InterPro" id="IPR011009">
    <property type="entry name" value="Kinase-like_dom_sf"/>
</dbReference>
<dbReference type="InterPro" id="IPR017441">
    <property type="entry name" value="Protein_kinase_ATP_BS"/>
</dbReference>
<evidence type="ECO:0000256" key="3">
    <source>
        <dbReference type="PROSITE-ProRule" id="PRU10141"/>
    </source>
</evidence>
<reference evidence="5" key="1">
    <citation type="submission" date="2021-05" db="EMBL/GenBank/DDBJ databases">
        <title>Complete genome sequence of the cellulolytic planctomycete Telmatocola sphagniphila SP2T and characterization of the first cellulase from planctomycetes.</title>
        <authorList>
            <person name="Rakitin A.L."/>
            <person name="Beletsky A.V."/>
            <person name="Naumoff D.G."/>
            <person name="Kulichevskaya I.S."/>
            <person name="Mardanov A.V."/>
            <person name="Ravin N.V."/>
            <person name="Dedysh S.N."/>
        </authorList>
    </citation>
    <scope>NUCLEOTIDE SEQUENCE</scope>
    <source>
        <strain evidence="5">SP2T</strain>
    </source>
</reference>
<name>A0A8E6EUY3_9BACT</name>
<dbReference type="PROSITE" id="PS00107">
    <property type="entry name" value="PROTEIN_KINASE_ATP"/>
    <property type="match status" value="1"/>
</dbReference>
<dbReference type="PROSITE" id="PS00108">
    <property type="entry name" value="PROTEIN_KINASE_ST"/>
    <property type="match status" value="1"/>
</dbReference>
<dbReference type="SUPFAM" id="SSF56112">
    <property type="entry name" value="Protein kinase-like (PK-like)"/>
    <property type="match status" value="1"/>
</dbReference>
<dbReference type="GO" id="GO:0005737">
    <property type="term" value="C:cytoplasm"/>
    <property type="evidence" value="ECO:0007669"/>
    <property type="project" value="TreeGrafter"/>
</dbReference>
<dbReference type="PANTHER" id="PTHR44167:SF18">
    <property type="entry name" value="PROTEIN KINASE DOMAIN-CONTAINING PROTEIN"/>
    <property type="match status" value="1"/>
</dbReference>
<accession>A0A8E6EUY3</accession>
<keyword evidence="5" id="KW-0418">Kinase</keyword>
<dbReference type="Proteomes" id="UP000676194">
    <property type="component" value="Chromosome"/>
</dbReference>
<dbReference type="PROSITE" id="PS50011">
    <property type="entry name" value="PROTEIN_KINASE_DOM"/>
    <property type="match status" value="1"/>
</dbReference>
<dbReference type="KEGG" id="tsph:KIH39_24745"/>
<dbReference type="RefSeq" id="WP_213496554.1">
    <property type="nucleotide sequence ID" value="NZ_CP074694.1"/>
</dbReference>
<dbReference type="Pfam" id="PF00069">
    <property type="entry name" value="Pkinase"/>
    <property type="match status" value="1"/>
</dbReference>
<dbReference type="InterPro" id="IPR008271">
    <property type="entry name" value="Ser/Thr_kinase_AS"/>
</dbReference>
<feature type="domain" description="Protein kinase" evidence="4">
    <location>
        <begin position="17"/>
        <end position="281"/>
    </location>
</feature>
<dbReference type="CDD" id="cd14014">
    <property type="entry name" value="STKc_PknB_like"/>
    <property type="match status" value="1"/>
</dbReference>
<feature type="binding site" evidence="3">
    <location>
        <position position="44"/>
    </location>
    <ligand>
        <name>ATP</name>
        <dbReference type="ChEBI" id="CHEBI:30616"/>
    </ligand>
</feature>
<evidence type="ECO:0000313" key="5">
    <source>
        <dbReference type="EMBL" id="QVL32005.1"/>
    </source>
</evidence>
<protein>
    <submittedName>
        <fullName evidence="5">Serine/threonine protein kinase</fullName>
    </submittedName>
</protein>
<dbReference type="EMBL" id="CP074694">
    <property type="protein sequence ID" value="QVL32005.1"/>
    <property type="molecule type" value="Genomic_DNA"/>
</dbReference>
<dbReference type="InterPro" id="IPR000719">
    <property type="entry name" value="Prot_kinase_dom"/>
</dbReference>
<keyword evidence="6" id="KW-1185">Reference proteome</keyword>
<keyword evidence="1 3" id="KW-0547">Nucleotide-binding</keyword>
<evidence type="ECO:0000256" key="2">
    <source>
        <dbReference type="ARBA" id="ARBA00022840"/>
    </source>
</evidence>
<proteinExistence type="predicted"/>
<keyword evidence="5" id="KW-0723">Serine/threonine-protein kinase</keyword>
<evidence type="ECO:0000313" key="6">
    <source>
        <dbReference type="Proteomes" id="UP000676194"/>
    </source>
</evidence>
<organism evidence="5 6">
    <name type="scientific">Telmatocola sphagniphila</name>
    <dbReference type="NCBI Taxonomy" id="1123043"/>
    <lineage>
        <taxon>Bacteria</taxon>
        <taxon>Pseudomonadati</taxon>
        <taxon>Planctomycetota</taxon>
        <taxon>Planctomycetia</taxon>
        <taxon>Gemmatales</taxon>
        <taxon>Gemmataceae</taxon>
    </lineage>
</organism>
<dbReference type="GO" id="GO:0005524">
    <property type="term" value="F:ATP binding"/>
    <property type="evidence" value="ECO:0007669"/>
    <property type="project" value="UniProtKB-UniRule"/>
</dbReference>
<dbReference type="PANTHER" id="PTHR44167">
    <property type="entry name" value="OVARIAN-SPECIFIC SERINE/THREONINE-PROTEIN KINASE LOK-RELATED"/>
    <property type="match status" value="1"/>
</dbReference>
<gene>
    <name evidence="5" type="ORF">KIH39_24745</name>
</gene>
<dbReference type="SMART" id="SM00220">
    <property type="entry name" value="S_TKc"/>
    <property type="match status" value="1"/>
</dbReference>
<keyword evidence="2 3" id="KW-0067">ATP-binding</keyword>
<keyword evidence="5" id="KW-0808">Transferase</keyword>